<dbReference type="InterPro" id="IPR003593">
    <property type="entry name" value="AAA+_ATPase"/>
</dbReference>
<dbReference type="FunFam" id="3.40.50.300:FF:000134">
    <property type="entry name" value="Iron-enterobactin ABC transporter ATP-binding protein"/>
    <property type="match status" value="1"/>
</dbReference>
<evidence type="ECO:0000256" key="3">
    <source>
        <dbReference type="ARBA" id="ARBA00022840"/>
    </source>
</evidence>
<gene>
    <name evidence="5" type="ORF">EW093_15325</name>
</gene>
<dbReference type="AlphaFoldDB" id="A0A5C1QF35"/>
<organism evidence="5 6">
    <name type="scientific">Thiospirochaeta perfilievii</name>
    <dbReference type="NCBI Taxonomy" id="252967"/>
    <lineage>
        <taxon>Bacteria</taxon>
        <taxon>Pseudomonadati</taxon>
        <taxon>Spirochaetota</taxon>
        <taxon>Spirochaetia</taxon>
        <taxon>Spirochaetales</taxon>
        <taxon>Spirochaetaceae</taxon>
        <taxon>Thiospirochaeta</taxon>
    </lineage>
</organism>
<dbReference type="RefSeq" id="WP_149569242.1">
    <property type="nucleotide sequence ID" value="NZ_CP035807.1"/>
</dbReference>
<dbReference type="InterPro" id="IPR003439">
    <property type="entry name" value="ABC_transporter-like_ATP-bd"/>
</dbReference>
<dbReference type="GO" id="GO:0005524">
    <property type="term" value="F:ATP binding"/>
    <property type="evidence" value="ECO:0007669"/>
    <property type="project" value="UniProtKB-KW"/>
</dbReference>
<dbReference type="OrthoDB" id="9799337at2"/>
<keyword evidence="1" id="KW-0813">Transport</keyword>
<dbReference type="SUPFAM" id="SSF52540">
    <property type="entry name" value="P-loop containing nucleoside triphosphate hydrolases"/>
    <property type="match status" value="1"/>
</dbReference>
<evidence type="ECO:0000259" key="4">
    <source>
        <dbReference type="PROSITE" id="PS50893"/>
    </source>
</evidence>
<keyword evidence="3 5" id="KW-0067">ATP-binding</keyword>
<dbReference type="Gene3D" id="3.40.50.300">
    <property type="entry name" value="P-loop containing nucleotide triphosphate hydrolases"/>
    <property type="match status" value="1"/>
</dbReference>
<feature type="domain" description="ABC transporter" evidence="4">
    <location>
        <begin position="3"/>
        <end position="237"/>
    </location>
</feature>
<dbReference type="Pfam" id="PF00005">
    <property type="entry name" value="ABC_tran"/>
    <property type="match status" value="1"/>
</dbReference>
<dbReference type="InterPro" id="IPR027417">
    <property type="entry name" value="P-loop_NTPase"/>
</dbReference>
<evidence type="ECO:0000313" key="6">
    <source>
        <dbReference type="Proteomes" id="UP000323824"/>
    </source>
</evidence>
<evidence type="ECO:0000256" key="2">
    <source>
        <dbReference type="ARBA" id="ARBA00022741"/>
    </source>
</evidence>
<reference evidence="5 6" key="2">
    <citation type="submission" date="2019-09" db="EMBL/GenBank/DDBJ databases">
        <title>Complete Genome Sequence and Methylome Analysis of free living Spirochaetas.</title>
        <authorList>
            <person name="Leshcheva N."/>
            <person name="Mikheeva N."/>
        </authorList>
    </citation>
    <scope>NUCLEOTIDE SEQUENCE [LARGE SCALE GENOMIC DNA]</scope>
    <source>
        <strain evidence="5 6">P</strain>
    </source>
</reference>
<evidence type="ECO:0000313" key="5">
    <source>
        <dbReference type="EMBL" id="QEN06008.1"/>
    </source>
</evidence>
<dbReference type="GO" id="GO:0016887">
    <property type="term" value="F:ATP hydrolysis activity"/>
    <property type="evidence" value="ECO:0007669"/>
    <property type="project" value="InterPro"/>
</dbReference>
<sequence>MGLYINNLSFSYGKNRILKNISTTFNQGEITVITGPNGSGKSTLVKGIMSLIKIEKGSIYLNNKDIRRYSVEEKSRILGYVSQDIYRDFDFSVYEVVEMGRYPFKKEWNYAKDKKAIDLALNLTDTKVFRDRSINSLSGGELQRVLLARALAGEPKYLILDEPASNLDIAHNIEMMKLLKKLTRELGLTTIIVLHDLNSILHYSDNIIMLNRGKLELQGKTKKLLTPENIKNIYGISSEIVIDKSGRKHILTI</sequence>
<proteinExistence type="predicted"/>
<dbReference type="InterPro" id="IPR017871">
    <property type="entry name" value="ABC_transporter-like_CS"/>
</dbReference>
<accession>A0A5C1QF35</accession>
<dbReference type="SMART" id="SM00382">
    <property type="entry name" value="AAA"/>
    <property type="match status" value="1"/>
</dbReference>
<keyword evidence="6" id="KW-1185">Reference proteome</keyword>
<dbReference type="EMBL" id="CP035807">
    <property type="protein sequence ID" value="QEN06008.1"/>
    <property type="molecule type" value="Genomic_DNA"/>
</dbReference>
<dbReference type="PANTHER" id="PTHR42794:SF2">
    <property type="entry name" value="ABC TRANSPORTER ATP-BINDING PROTEIN"/>
    <property type="match status" value="1"/>
</dbReference>
<keyword evidence="2" id="KW-0547">Nucleotide-binding</keyword>
<dbReference type="PROSITE" id="PS50893">
    <property type="entry name" value="ABC_TRANSPORTER_2"/>
    <property type="match status" value="1"/>
</dbReference>
<dbReference type="PROSITE" id="PS00211">
    <property type="entry name" value="ABC_TRANSPORTER_1"/>
    <property type="match status" value="1"/>
</dbReference>
<protein>
    <submittedName>
        <fullName evidence="5">ABC transporter ATP-binding protein</fullName>
    </submittedName>
</protein>
<dbReference type="PANTHER" id="PTHR42794">
    <property type="entry name" value="HEMIN IMPORT ATP-BINDING PROTEIN HMUV"/>
    <property type="match status" value="1"/>
</dbReference>
<dbReference type="Proteomes" id="UP000323824">
    <property type="component" value="Chromosome"/>
</dbReference>
<evidence type="ECO:0000256" key="1">
    <source>
        <dbReference type="ARBA" id="ARBA00022448"/>
    </source>
</evidence>
<reference evidence="5 6" key="1">
    <citation type="submission" date="2019-02" db="EMBL/GenBank/DDBJ databases">
        <authorList>
            <person name="Fomenkov A."/>
            <person name="Dubinina G."/>
            <person name="Grabovich M."/>
            <person name="Vincze T."/>
            <person name="Roberts R.J."/>
        </authorList>
    </citation>
    <scope>NUCLEOTIDE SEQUENCE [LARGE SCALE GENOMIC DNA]</scope>
    <source>
        <strain evidence="5 6">P</strain>
    </source>
</reference>
<dbReference type="CDD" id="cd03214">
    <property type="entry name" value="ABC_Iron-Siderophores_B12_Hemin"/>
    <property type="match status" value="1"/>
</dbReference>
<name>A0A5C1QF35_9SPIO</name>
<dbReference type="KEGG" id="sper:EW093_15325"/>